<comment type="caution">
    <text evidence="1">The sequence shown here is derived from an EMBL/GenBank/DDBJ whole genome shotgun (WGS) entry which is preliminary data.</text>
</comment>
<keyword evidence="2" id="KW-1185">Reference proteome</keyword>
<accession>A0A9K3GNG5</accession>
<name>A0A9K3GNG5_9EUKA</name>
<reference evidence="1 2" key="1">
    <citation type="journal article" date="2018" name="PLoS ONE">
        <title>The draft genome of Kipferlia bialata reveals reductive genome evolution in fornicate parasites.</title>
        <authorList>
            <person name="Tanifuji G."/>
            <person name="Takabayashi S."/>
            <person name="Kume K."/>
            <person name="Takagi M."/>
            <person name="Nakayama T."/>
            <person name="Kamikawa R."/>
            <person name="Inagaki Y."/>
            <person name="Hashimoto T."/>
        </authorList>
    </citation>
    <scope>NUCLEOTIDE SEQUENCE [LARGE SCALE GENOMIC DNA]</scope>
    <source>
        <strain evidence="1">NY0173</strain>
    </source>
</reference>
<dbReference type="EMBL" id="BDIP01004811">
    <property type="protein sequence ID" value="GIQ89218.1"/>
    <property type="molecule type" value="Genomic_DNA"/>
</dbReference>
<gene>
    <name evidence="1" type="ORF">KIPB_011630</name>
</gene>
<protein>
    <submittedName>
        <fullName evidence="1">Uncharacterized protein</fullName>
    </submittedName>
</protein>
<evidence type="ECO:0000313" key="1">
    <source>
        <dbReference type="EMBL" id="GIQ89218.1"/>
    </source>
</evidence>
<sequence length="150" mass="16996">MCMYHADTATWESDRCTEVDQEQGYTAGVELYHNIAFQLDGDLCVYGVVPGYQTRAPTVRNPTLVAVEGEIHIFGALTGESEGSHYCLRDCLVPGSEWETLPMPSLQRGHRTHYKVECAFLRGRHIVVWTGLEQNEHSCLAYDTVSREWE</sequence>
<organism evidence="1 2">
    <name type="scientific">Kipferlia bialata</name>
    <dbReference type="NCBI Taxonomy" id="797122"/>
    <lineage>
        <taxon>Eukaryota</taxon>
        <taxon>Metamonada</taxon>
        <taxon>Carpediemonas-like organisms</taxon>
        <taxon>Kipferlia</taxon>
    </lineage>
</organism>
<dbReference type="Proteomes" id="UP000265618">
    <property type="component" value="Unassembled WGS sequence"/>
</dbReference>
<dbReference type="AlphaFoldDB" id="A0A9K3GNG5"/>
<feature type="non-terminal residue" evidence="1">
    <location>
        <position position="1"/>
    </location>
</feature>
<proteinExistence type="predicted"/>
<evidence type="ECO:0000313" key="2">
    <source>
        <dbReference type="Proteomes" id="UP000265618"/>
    </source>
</evidence>